<dbReference type="PANTHER" id="PTHR37292">
    <property type="entry name" value="VNG6097C"/>
    <property type="match status" value="1"/>
</dbReference>
<sequence length="524" mass="59229">MATVAIRTSIERILSGTIRIPAFQRGFVWTTDNISFLMDSIYRNYPIGNILLWRTRDSLEKERDLGPYSLPKPEKEYPIDYVLDGQQRLTSIFSVFQTVLAPNSSTEAFDIFFDLQAPEGALEDQFVSIFEPGSDPHRYFPLRAVFDTARFFEIANGLSPEEKNKVVELQRRFQEFQINLDVIEFDNKDEIAIIFERVNRAGIRLDAFQLLSAWTWSSEFDLNESISELASELEPFGFYDLSSDPNLMMKCFAAVVKGDAQLKDVVSLHGPTVRDRFDEIKRGILGAIDFLKKQLLVESLSLMPYPAMLVPLSAFFATSAVSGVHPSDKQREAMVRWYWRSCLSRRYSSGVGRAHAADIALMNSIKTGHEPEILRAVRPIEAEFFIDNRFTIGNVNSKILINLLSQKSPVSLLSGAKIDLAAVLQKANKNEFHHIFPRAHLKKTGFENEKINAIANICFLSKSDNNRIKDKEPSAYVNMMTKGKESEILSTNIIPKNFASLSYDDFLQGRAVMIAGFANSLAGL</sequence>
<evidence type="ECO:0000259" key="1">
    <source>
        <dbReference type="Pfam" id="PF03235"/>
    </source>
</evidence>
<evidence type="ECO:0000313" key="3">
    <source>
        <dbReference type="Proteomes" id="UP001556692"/>
    </source>
</evidence>
<protein>
    <submittedName>
        <fullName evidence="2">DUF262 domain-containing protein</fullName>
    </submittedName>
</protein>
<keyword evidence="3" id="KW-1185">Reference proteome</keyword>
<accession>A0ABV3SF10</accession>
<organism evidence="2 3">
    <name type="scientific">Aquibium pacificus</name>
    <dbReference type="NCBI Taxonomy" id="3153579"/>
    <lineage>
        <taxon>Bacteria</taxon>
        <taxon>Pseudomonadati</taxon>
        <taxon>Pseudomonadota</taxon>
        <taxon>Alphaproteobacteria</taxon>
        <taxon>Hyphomicrobiales</taxon>
        <taxon>Phyllobacteriaceae</taxon>
        <taxon>Aquibium</taxon>
    </lineage>
</organism>
<comment type="caution">
    <text evidence="2">The sequence shown here is derived from an EMBL/GenBank/DDBJ whole genome shotgun (WGS) entry which is preliminary data.</text>
</comment>
<evidence type="ECO:0000313" key="2">
    <source>
        <dbReference type="EMBL" id="MEX0404905.1"/>
    </source>
</evidence>
<dbReference type="Proteomes" id="UP001556692">
    <property type="component" value="Unassembled WGS sequence"/>
</dbReference>
<dbReference type="InterPro" id="IPR004919">
    <property type="entry name" value="GmrSD_N"/>
</dbReference>
<gene>
    <name evidence="2" type="ORF">ABGN05_04425</name>
</gene>
<dbReference type="RefSeq" id="WP_367952765.1">
    <property type="nucleotide sequence ID" value="NZ_JBDPGJ010000001.1"/>
</dbReference>
<dbReference type="PANTHER" id="PTHR37292:SF2">
    <property type="entry name" value="DUF262 DOMAIN-CONTAINING PROTEIN"/>
    <property type="match status" value="1"/>
</dbReference>
<reference evidence="2 3" key="1">
    <citation type="submission" date="2024-05" db="EMBL/GenBank/DDBJ databases">
        <authorList>
            <person name="Jiang F."/>
        </authorList>
    </citation>
    <scope>NUCLEOTIDE SEQUENCE [LARGE SCALE GENOMIC DNA]</scope>
    <source>
        <strain evidence="2 3">LZ166</strain>
    </source>
</reference>
<feature type="domain" description="GmrSD restriction endonucleases N-terminal" evidence="1">
    <location>
        <begin position="13"/>
        <end position="214"/>
    </location>
</feature>
<dbReference type="Pfam" id="PF03235">
    <property type="entry name" value="GmrSD_N"/>
    <property type="match status" value="1"/>
</dbReference>
<proteinExistence type="predicted"/>
<name>A0ABV3SF10_9HYPH</name>
<dbReference type="EMBL" id="JBDPGJ010000001">
    <property type="protein sequence ID" value="MEX0404905.1"/>
    <property type="molecule type" value="Genomic_DNA"/>
</dbReference>